<dbReference type="PANTHER" id="PTHR46082:SF11">
    <property type="entry name" value="AAA+ ATPASE DOMAIN-CONTAINING PROTEIN-RELATED"/>
    <property type="match status" value="1"/>
</dbReference>
<keyword evidence="2" id="KW-1185">Reference proteome</keyword>
<protein>
    <recommendedName>
        <fullName evidence="3">NB-ARC domain-containing protein</fullName>
    </recommendedName>
</protein>
<dbReference type="InterPro" id="IPR011990">
    <property type="entry name" value="TPR-like_helical_dom_sf"/>
</dbReference>
<dbReference type="PANTHER" id="PTHR46082">
    <property type="entry name" value="ATP/GTP-BINDING PROTEIN-RELATED"/>
    <property type="match status" value="1"/>
</dbReference>
<evidence type="ECO:0000313" key="2">
    <source>
        <dbReference type="Proteomes" id="UP000256645"/>
    </source>
</evidence>
<dbReference type="Proteomes" id="UP000256645">
    <property type="component" value="Unassembled WGS sequence"/>
</dbReference>
<gene>
    <name evidence="1" type="ORF">BP6252_07224</name>
</gene>
<dbReference type="Pfam" id="PF13424">
    <property type="entry name" value="TPR_12"/>
    <property type="match status" value="4"/>
</dbReference>
<dbReference type="Gene3D" id="3.40.50.300">
    <property type="entry name" value="P-loop containing nucleotide triphosphate hydrolases"/>
    <property type="match status" value="1"/>
</dbReference>
<accession>A0A3D8RH15</accession>
<dbReference type="STRING" id="1849047.A0A3D8RH15"/>
<dbReference type="EMBL" id="PDLM01000007">
    <property type="protein sequence ID" value="RDW73317.1"/>
    <property type="molecule type" value="Genomic_DNA"/>
</dbReference>
<dbReference type="SUPFAM" id="SSF52540">
    <property type="entry name" value="P-loop containing nucleoside triphosphate hydrolases"/>
    <property type="match status" value="1"/>
</dbReference>
<dbReference type="SMART" id="SM00028">
    <property type="entry name" value="TPR"/>
    <property type="match status" value="11"/>
</dbReference>
<dbReference type="AlphaFoldDB" id="A0A3D8RH15"/>
<dbReference type="OrthoDB" id="626167at2759"/>
<sequence>MSSRSIVASSFGSGTYILMGDTINNHHGTTGTPTTSSVRFSPEISEPPAGLMLCDLPTKTEPFFGRERELSQMRDQLQTSASNQTWTVLCGISGSGKTQLALQYIEQERAKFSAILWVDASSDTATDESFGSIASRICQEFPPSEKKGTARFLVLEWLKTTRFSNWLFVVDSMDDMIRNKHLVDQLRLLRSGTICITSSQERTPEALGITPILMDRLDPAASQSLLLWKALDTENDPGYASKANFYLVVHRINTLQARESARKAAAFLGDFPLAIELAGFLVNVGILPMNALYQSLTTQYPRFVQYQVSPGFWLWEKSNSLSSLFETVLKSIAAKDKSVCDLLALCSVYGRWEIPLALLRKLTINYSDSLLVAGDLGPELKPLVKDDAQLNMVIDDMNRAFLIKKKQDAQRQLLSISLHDSISRWCFETIDDKAMSVMEASYLLALYIQQIFSSKAKARELYDIARSLFSPVNHCMELVTKHVASEDLRMPGGKYATKYFFICSTMAPIHVMLGKYSVSKDMFASALEYTQTKGNVEWAEEEVLGLTHGLAISYERTGGYAEAEQCFSTALELSERIYGHMSDEAVNINHSLKSVKGRISRELNHRKTALIATTGSKLLTDPTSRHDIIDETTENPPSNHSHSTTRYVEAEALHRQKLQLQETVLGKEHQDTLTSRSNLAESLYYQHKYAEAEAMYQQTLQLQETVLGKEHQDTLSSRSNLATSLCSQHKYTEAEAMYRQTLQLREMVLGKEHPDTLRSRSGLAISLYCQDKHAEAEAMYRQILQLRETVLGKEHLDTLMSMSSLATSLYGQHKYAEAEAMYRQTLQLRETYAEAEAMYQQTLQLQETVLGKEHLDTLTSRSSLADSLYCQDKHAEAEVMYLQTLQLQETVLGKEHLDTLRSRSSLADSLYCQDKHAEAEVMYLQTLQLRETVLGKEHLDTLRSRSGLADSLYYQDKHAEAEAMYRQTLQLRETALGKEHPDTLTSMNSLANSLFGQDKHAEAEVMYLQTLQLRETVLGKEHPDTLTSRNNLADSLCSQYKSAEAEAMYRQTLQLRETVLGKEHPDTLTSMSGLANSLYYEFKYDEAEAMYRQTLQLREMVLGKEHPDTLQSRNDLANVSTENS</sequence>
<comment type="caution">
    <text evidence="1">The sequence shown here is derived from an EMBL/GenBank/DDBJ whole genome shotgun (WGS) entry which is preliminary data.</text>
</comment>
<evidence type="ECO:0008006" key="3">
    <source>
        <dbReference type="Google" id="ProtNLM"/>
    </source>
</evidence>
<name>A0A3D8RH15_9HELO</name>
<dbReference type="InterPro" id="IPR053137">
    <property type="entry name" value="NLR-like"/>
</dbReference>
<evidence type="ECO:0000313" key="1">
    <source>
        <dbReference type="EMBL" id="RDW73317.1"/>
    </source>
</evidence>
<organism evidence="1 2">
    <name type="scientific">Coleophoma cylindrospora</name>
    <dbReference type="NCBI Taxonomy" id="1849047"/>
    <lineage>
        <taxon>Eukaryota</taxon>
        <taxon>Fungi</taxon>
        <taxon>Dikarya</taxon>
        <taxon>Ascomycota</taxon>
        <taxon>Pezizomycotina</taxon>
        <taxon>Leotiomycetes</taxon>
        <taxon>Helotiales</taxon>
        <taxon>Dermateaceae</taxon>
        <taxon>Coleophoma</taxon>
    </lineage>
</organism>
<dbReference type="Pfam" id="PF13374">
    <property type="entry name" value="TPR_10"/>
    <property type="match status" value="3"/>
</dbReference>
<dbReference type="InterPro" id="IPR027417">
    <property type="entry name" value="P-loop_NTPase"/>
</dbReference>
<dbReference type="Gene3D" id="1.25.40.10">
    <property type="entry name" value="Tetratricopeptide repeat domain"/>
    <property type="match status" value="4"/>
</dbReference>
<dbReference type="SUPFAM" id="SSF48452">
    <property type="entry name" value="TPR-like"/>
    <property type="match status" value="4"/>
</dbReference>
<dbReference type="InterPro" id="IPR019734">
    <property type="entry name" value="TPR_rpt"/>
</dbReference>
<proteinExistence type="predicted"/>
<reference evidence="1 2" key="1">
    <citation type="journal article" date="2018" name="IMA Fungus">
        <title>IMA Genome-F 9: Draft genome sequence of Annulohypoxylon stygium, Aspergillus mulundensis, Berkeleyomyces basicola (syn. Thielaviopsis basicola), Ceratocystis smalleyi, two Cercospora beticola strains, Coleophoma cylindrospora, Fusarium fracticaudum, Phialophora cf. hyalina, and Morchella septimelata.</title>
        <authorList>
            <person name="Wingfield B.D."/>
            <person name="Bills G.F."/>
            <person name="Dong Y."/>
            <person name="Huang W."/>
            <person name="Nel W.J."/>
            <person name="Swalarsk-Parry B.S."/>
            <person name="Vaghefi N."/>
            <person name="Wilken P.M."/>
            <person name="An Z."/>
            <person name="de Beer Z.W."/>
            <person name="De Vos L."/>
            <person name="Chen L."/>
            <person name="Duong T.A."/>
            <person name="Gao Y."/>
            <person name="Hammerbacher A."/>
            <person name="Kikkert J.R."/>
            <person name="Li Y."/>
            <person name="Li H."/>
            <person name="Li K."/>
            <person name="Li Q."/>
            <person name="Liu X."/>
            <person name="Ma X."/>
            <person name="Naidoo K."/>
            <person name="Pethybridge S.J."/>
            <person name="Sun J."/>
            <person name="Steenkamp E.T."/>
            <person name="van der Nest M.A."/>
            <person name="van Wyk S."/>
            <person name="Wingfield M.J."/>
            <person name="Xiong C."/>
            <person name="Yue Q."/>
            <person name="Zhang X."/>
        </authorList>
    </citation>
    <scope>NUCLEOTIDE SEQUENCE [LARGE SCALE GENOMIC DNA]</scope>
    <source>
        <strain evidence="1 2">BP6252</strain>
    </source>
</reference>